<sequence length="137" mass="13811">MRALVRREAGNASVEFIGWTLLLVVPVLYLLVTLARVQAASFAVASAADAAGRVLEVEKGEGALAHARVAAGLALSDQHVDSDPASALSLRCADAGCGAGVVRVEAGVDLPVLAATGVGRDVVVLDAERAVNLAGAE</sequence>
<keyword evidence="3" id="KW-1185">Reference proteome</keyword>
<dbReference type="Proteomes" id="UP001072034">
    <property type="component" value="Unassembled WGS sequence"/>
</dbReference>
<evidence type="ECO:0000256" key="1">
    <source>
        <dbReference type="SAM" id="Phobius"/>
    </source>
</evidence>
<evidence type="ECO:0000313" key="2">
    <source>
        <dbReference type="EMBL" id="MCZ0859026.1"/>
    </source>
</evidence>
<gene>
    <name evidence="2" type="ORF">OHJ16_13350</name>
</gene>
<dbReference type="EMBL" id="JAPTMY010000036">
    <property type="protein sequence ID" value="MCZ0859026.1"/>
    <property type="molecule type" value="Genomic_DNA"/>
</dbReference>
<proteinExistence type="predicted"/>
<comment type="caution">
    <text evidence="2">The sequence shown here is derived from an EMBL/GenBank/DDBJ whole genome shotgun (WGS) entry which is preliminary data.</text>
</comment>
<protein>
    <submittedName>
        <fullName evidence="2">Peptidase T4</fullName>
    </submittedName>
</protein>
<name>A0ABT4IBC5_9ACTO</name>
<keyword evidence="1" id="KW-0812">Transmembrane</keyword>
<accession>A0ABT4IBC5</accession>
<keyword evidence="1" id="KW-1133">Transmembrane helix</keyword>
<keyword evidence="1" id="KW-0472">Membrane</keyword>
<organism evidence="2 3">
    <name type="scientific">Actinomyces israelii</name>
    <dbReference type="NCBI Taxonomy" id="1659"/>
    <lineage>
        <taxon>Bacteria</taxon>
        <taxon>Bacillati</taxon>
        <taxon>Actinomycetota</taxon>
        <taxon>Actinomycetes</taxon>
        <taxon>Actinomycetales</taxon>
        <taxon>Actinomycetaceae</taxon>
        <taxon>Actinomyces</taxon>
    </lineage>
</organism>
<evidence type="ECO:0000313" key="3">
    <source>
        <dbReference type="Proteomes" id="UP001072034"/>
    </source>
</evidence>
<reference evidence="2" key="1">
    <citation type="submission" date="2022-10" db="EMBL/GenBank/DDBJ databases">
        <title>Genome sequence of Actinomyces israelii ATCC 10048.</title>
        <authorList>
            <person name="Watt R.M."/>
            <person name="Tong W.M."/>
        </authorList>
    </citation>
    <scope>NUCLEOTIDE SEQUENCE</scope>
    <source>
        <strain evidence="2">ATCC 10048</strain>
    </source>
</reference>
<feature type="transmembrane region" description="Helical" evidence="1">
    <location>
        <begin position="12"/>
        <end position="32"/>
    </location>
</feature>
<dbReference type="RefSeq" id="WP_268918330.1">
    <property type="nucleotide sequence ID" value="NZ_CAJPNG010000095.1"/>
</dbReference>